<comment type="caution">
    <text evidence="9">The sequence shown here is derived from an EMBL/GenBank/DDBJ whole genome shotgun (WGS) entry which is preliminary data.</text>
</comment>
<sequence length="73" mass="7670">MTVAEDTAGYCGHCGEPLDVGGVDHTGCGLALQLEPPRYCGQCRRRMKVQVTPTGWAATCSRHGLTHSSPGLA</sequence>
<dbReference type="AlphaFoldDB" id="A0A563E5W3"/>
<dbReference type="InterPro" id="IPR058605">
    <property type="entry name" value="BsaP_C"/>
</dbReference>
<keyword evidence="4" id="KW-0408">Iron</keyword>
<comment type="similarity">
    <text evidence="6">Belongs to the BsaP family.</text>
</comment>
<evidence type="ECO:0000256" key="6">
    <source>
        <dbReference type="ARBA" id="ARBA00093780"/>
    </source>
</evidence>
<evidence type="ECO:0000256" key="4">
    <source>
        <dbReference type="ARBA" id="ARBA00023004"/>
    </source>
</evidence>
<evidence type="ECO:0000313" key="9">
    <source>
        <dbReference type="EMBL" id="TWP37907.1"/>
    </source>
</evidence>
<name>A0A563E5W3_9MICO</name>
<reference evidence="9 10" key="1">
    <citation type="submission" date="2019-05" db="EMBL/GenBank/DDBJ databases">
        <authorList>
            <person name="Lee S.D."/>
        </authorList>
    </citation>
    <scope>NUCLEOTIDE SEQUENCE [LARGE SCALE GENOMIC DNA]</scope>
    <source>
        <strain evidence="9 10">C5-26</strain>
    </source>
</reference>
<reference evidence="9 10" key="2">
    <citation type="submission" date="2019-08" db="EMBL/GenBank/DDBJ databases">
        <title>Jejuicoccus antrihumi gen. nov., sp. nov., a new member of the family Dermacoccaceae isolated from a cave.</title>
        <authorList>
            <person name="Schumann P."/>
            <person name="Kim I.S."/>
        </authorList>
    </citation>
    <scope>NUCLEOTIDE SEQUENCE [LARGE SCALE GENOMIC DNA]</scope>
    <source>
        <strain evidence="9 10">C5-26</strain>
    </source>
</reference>
<organism evidence="9 10">
    <name type="scientific">Leekyejoonella antrihumi</name>
    <dbReference type="NCBI Taxonomy" id="1660198"/>
    <lineage>
        <taxon>Bacteria</taxon>
        <taxon>Bacillati</taxon>
        <taxon>Actinomycetota</taxon>
        <taxon>Actinomycetes</taxon>
        <taxon>Micrococcales</taxon>
        <taxon>Dermacoccaceae</taxon>
        <taxon>Leekyejoonella</taxon>
    </lineage>
</organism>
<keyword evidence="2" id="KW-0479">Metal-binding</keyword>
<protein>
    <recommendedName>
        <fullName evidence="7">Biotin synthase auxiliary protein</fullName>
    </recommendedName>
</protein>
<keyword evidence="10" id="KW-1185">Reference proteome</keyword>
<dbReference type="Proteomes" id="UP000320244">
    <property type="component" value="Unassembled WGS sequence"/>
</dbReference>
<evidence type="ECO:0000256" key="5">
    <source>
        <dbReference type="ARBA" id="ARBA00093761"/>
    </source>
</evidence>
<dbReference type="Pfam" id="PF26519">
    <property type="entry name" value="BsaP"/>
    <property type="match status" value="1"/>
</dbReference>
<comment type="function">
    <text evidence="5">Required for the activity of the biotin synthase BioB.</text>
</comment>
<evidence type="ECO:0000256" key="7">
    <source>
        <dbReference type="ARBA" id="ARBA00093796"/>
    </source>
</evidence>
<accession>A0A563E5W3</accession>
<evidence type="ECO:0000313" key="10">
    <source>
        <dbReference type="Proteomes" id="UP000320244"/>
    </source>
</evidence>
<evidence type="ECO:0000256" key="1">
    <source>
        <dbReference type="ARBA" id="ARBA00001915"/>
    </source>
</evidence>
<evidence type="ECO:0000256" key="3">
    <source>
        <dbReference type="ARBA" id="ARBA00022756"/>
    </source>
</evidence>
<comment type="cofactor">
    <cofactor evidence="1">
        <name>iron-sulfur cluster</name>
        <dbReference type="ChEBI" id="CHEBI:30408"/>
    </cofactor>
</comment>
<evidence type="ECO:0000256" key="2">
    <source>
        <dbReference type="ARBA" id="ARBA00022723"/>
    </source>
</evidence>
<feature type="domain" description="Biotin synthase auxiliary protein C-terminal" evidence="8">
    <location>
        <begin position="47"/>
        <end position="69"/>
    </location>
</feature>
<dbReference type="EMBL" id="VCQV01000004">
    <property type="protein sequence ID" value="TWP37907.1"/>
    <property type="molecule type" value="Genomic_DNA"/>
</dbReference>
<gene>
    <name evidence="9" type="ORF">FGL98_04125</name>
</gene>
<keyword evidence="3" id="KW-0093">Biotin biosynthesis</keyword>
<evidence type="ECO:0000259" key="8">
    <source>
        <dbReference type="Pfam" id="PF26519"/>
    </source>
</evidence>
<dbReference type="OrthoDB" id="3829284at2"/>
<proteinExistence type="inferred from homology"/>